<dbReference type="InterPro" id="IPR002645">
    <property type="entry name" value="STAS_dom"/>
</dbReference>
<name>A0A1U7JLZ4_9HYPH</name>
<dbReference type="Pfam" id="PF01740">
    <property type="entry name" value="STAS"/>
    <property type="match status" value="1"/>
</dbReference>
<keyword evidence="3" id="KW-1185">Reference proteome</keyword>
<gene>
    <name evidence="2" type="ORF">A3843_01900</name>
</gene>
<comment type="caution">
    <text evidence="2">The sequence shown here is derived from an EMBL/GenBank/DDBJ whole genome shotgun (WGS) entry which is preliminary data.</text>
</comment>
<feature type="domain" description="STAS" evidence="1">
    <location>
        <begin position="1"/>
        <end position="95"/>
    </location>
</feature>
<organism evidence="2 3">
    <name type="scientific">Pseudovibrio exalbescens</name>
    <dbReference type="NCBI Taxonomy" id="197461"/>
    <lineage>
        <taxon>Bacteria</taxon>
        <taxon>Pseudomonadati</taxon>
        <taxon>Pseudomonadota</taxon>
        <taxon>Alphaproteobacteria</taxon>
        <taxon>Hyphomicrobiales</taxon>
        <taxon>Stappiaceae</taxon>
        <taxon>Pseudovibrio</taxon>
    </lineage>
</organism>
<dbReference type="Gene3D" id="3.30.750.24">
    <property type="entry name" value="STAS domain"/>
    <property type="match status" value="1"/>
</dbReference>
<dbReference type="PANTHER" id="PTHR33495:SF2">
    <property type="entry name" value="ANTI-SIGMA FACTOR ANTAGONIST TM_1081-RELATED"/>
    <property type="match status" value="1"/>
</dbReference>
<dbReference type="OrthoDB" id="9796076at2"/>
<sequence length="95" mass="10674">MALTLEMPQDMDAAEMDRMRDTLDEIVAKKEDVVLDLRQTTFIDSSGIGAIVFLYKRLSMAKRELKLENVSGQPLRLLKHLKLNRIIASEGDAAA</sequence>
<dbReference type="RefSeq" id="WP_028483087.1">
    <property type="nucleotide sequence ID" value="NZ_LVVZ01000004.1"/>
</dbReference>
<dbReference type="InterPro" id="IPR036513">
    <property type="entry name" value="STAS_dom_sf"/>
</dbReference>
<proteinExistence type="predicted"/>
<dbReference type="AlphaFoldDB" id="A0A1U7JLZ4"/>
<evidence type="ECO:0000313" key="2">
    <source>
        <dbReference type="EMBL" id="OKL45712.1"/>
    </source>
</evidence>
<protein>
    <recommendedName>
        <fullName evidence="1">STAS domain-containing protein</fullName>
    </recommendedName>
</protein>
<accession>A0A1U7JLZ4</accession>
<dbReference type="Proteomes" id="UP000185783">
    <property type="component" value="Unassembled WGS sequence"/>
</dbReference>
<dbReference type="PANTHER" id="PTHR33495">
    <property type="entry name" value="ANTI-SIGMA FACTOR ANTAGONIST TM_1081-RELATED-RELATED"/>
    <property type="match status" value="1"/>
</dbReference>
<dbReference type="EMBL" id="LVVZ01000004">
    <property type="protein sequence ID" value="OKL45712.1"/>
    <property type="molecule type" value="Genomic_DNA"/>
</dbReference>
<evidence type="ECO:0000259" key="1">
    <source>
        <dbReference type="PROSITE" id="PS50801"/>
    </source>
</evidence>
<dbReference type="GO" id="GO:0043856">
    <property type="term" value="F:anti-sigma factor antagonist activity"/>
    <property type="evidence" value="ECO:0007669"/>
    <property type="project" value="TreeGrafter"/>
</dbReference>
<evidence type="ECO:0000313" key="3">
    <source>
        <dbReference type="Proteomes" id="UP000185783"/>
    </source>
</evidence>
<dbReference type="STRING" id="197461.A3843_01900"/>
<reference evidence="2 3" key="1">
    <citation type="submission" date="2016-03" db="EMBL/GenBank/DDBJ databases">
        <title>Genome sequence of Nesiotobacter sp. nov., a moderately halophilic alphaproteobacterium isolated from the Yellow Sea, China.</title>
        <authorList>
            <person name="Zhang G."/>
            <person name="Zhang R."/>
        </authorList>
    </citation>
    <scope>NUCLEOTIDE SEQUENCE [LARGE SCALE GENOMIC DNA]</scope>
    <source>
        <strain evidence="2 3">WB1-6</strain>
    </source>
</reference>
<dbReference type="CDD" id="cd07043">
    <property type="entry name" value="STAS_anti-anti-sigma_factors"/>
    <property type="match status" value="1"/>
</dbReference>
<dbReference type="PROSITE" id="PS50801">
    <property type="entry name" value="STAS"/>
    <property type="match status" value="1"/>
</dbReference>
<dbReference type="SUPFAM" id="SSF52091">
    <property type="entry name" value="SpoIIaa-like"/>
    <property type="match status" value="1"/>
</dbReference>